<evidence type="ECO:0000256" key="5">
    <source>
        <dbReference type="ARBA" id="ARBA00022692"/>
    </source>
</evidence>
<proteinExistence type="inferred from homology"/>
<keyword evidence="7 9" id="KW-0472">Membrane</keyword>
<feature type="compositionally biased region" description="Polar residues" evidence="8">
    <location>
        <begin position="523"/>
        <end position="539"/>
    </location>
</feature>
<name>A0A806FWT4_BIFAN</name>
<feature type="compositionally biased region" description="Basic and acidic residues" evidence="8">
    <location>
        <begin position="444"/>
        <end position="454"/>
    </location>
</feature>
<accession>A0A806FWT4</accession>
<dbReference type="PANTHER" id="PTHR21716:SF53">
    <property type="entry name" value="PERMEASE PERM-RELATED"/>
    <property type="match status" value="1"/>
</dbReference>
<keyword evidence="4" id="KW-1003">Cell membrane</keyword>
<evidence type="ECO:0000256" key="6">
    <source>
        <dbReference type="ARBA" id="ARBA00022989"/>
    </source>
</evidence>
<keyword evidence="5 9" id="KW-0812">Transmembrane</keyword>
<evidence type="ECO:0000256" key="2">
    <source>
        <dbReference type="ARBA" id="ARBA00009773"/>
    </source>
</evidence>
<organism evidence="10 11">
    <name type="scientific">Bifidobacterium animalis subsp. lactis CNCM I-2494</name>
    <dbReference type="NCBI Taxonomy" id="1042403"/>
    <lineage>
        <taxon>Bacteria</taxon>
        <taxon>Bacillati</taxon>
        <taxon>Actinomycetota</taxon>
        <taxon>Actinomycetes</taxon>
        <taxon>Bifidobacteriales</taxon>
        <taxon>Bifidobacteriaceae</taxon>
        <taxon>Bifidobacterium</taxon>
    </lineage>
</organism>
<feature type="transmembrane region" description="Helical" evidence="9">
    <location>
        <begin position="298"/>
        <end position="315"/>
    </location>
</feature>
<reference evidence="10 11" key="1">
    <citation type="journal article" date="2011" name="J. Bacteriol.">
        <title>Genome Sequence of the Probiotic Strain Bifidobacterium animalis subsp. lactis CNCM I-2494.</title>
        <authorList>
            <person name="Chervaux C."/>
            <person name="Grimaldi C."/>
            <person name="Bolotin A."/>
            <person name="Quinquis B."/>
            <person name="Legrain-Raspaud S."/>
            <person name="van Hylckama Vlieg J.E."/>
            <person name="Denariaz G."/>
            <person name="Smokvina T."/>
        </authorList>
    </citation>
    <scope>NUCLEOTIDE SEQUENCE [LARGE SCALE GENOMIC DNA]</scope>
    <source>
        <strain evidence="10 11">CNCM I-2494</strain>
    </source>
</reference>
<feature type="transmembrane region" description="Helical" evidence="9">
    <location>
        <begin position="266"/>
        <end position="291"/>
    </location>
</feature>
<evidence type="ECO:0000256" key="1">
    <source>
        <dbReference type="ARBA" id="ARBA00004651"/>
    </source>
</evidence>
<dbReference type="GO" id="GO:0005886">
    <property type="term" value="C:plasma membrane"/>
    <property type="evidence" value="ECO:0007669"/>
    <property type="project" value="UniProtKB-SubCell"/>
</dbReference>
<feature type="transmembrane region" description="Helical" evidence="9">
    <location>
        <begin position="175"/>
        <end position="199"/>
    </location>
</feature>
<dbReference type="PANTHER" id="PTHR21716">
    <property type="entry name" value="TRANSMEMBRANE PROTEIN"/>
    <property type="match status" value="1"/>
</dbReference>
<protein>
    <submittedName>
        <fullName evidence="10">Permease</fullName>
    </submittedName>
</protein>
<dbReference type="AlphaFoldDB" id="A0A806FWT4"/>
<dbReference type="InterPro" id="IPR002549">
    <property type="entry name" value="AI-2E-like"/>
</dbReference>
<feature type="transmembrane region" description="Helical" evidence="9">
    <location>
        <begin position="37"/>
        <end position="56"/>
    </location>
</feature>
<evidence type="ECO:0000313" key="11">
    <source>
        <dbReference type="Proteomes" id="UP000008394"/>
    </source>
</evidence>
<evidence type="ECO:0000256" key="9">
    <source>
        <dbReference type="SAM" id="Phobius"/>
    </source>
</evidence>
<evidence type="ECO:0000256" key="7">
    <source>
        <dbReference type="ARBA" id="ARBA00023136"/>
    </source>
</evidence>
<gene>
    <name evidence="10" type="ORF">BALAC2494_00632</name>
</gene>
<feature type="transmembrane region" description="Helical" evidence="9">
    <location>
        <begin position="62"/>
        <end position="83"/>
    </location>
</feature>
<dbReference type="Pfam" id="PF01594">
    <property type="entry name" value="AI-2E_transport"/>
    <property type="match status" value="1"/>
</dbReference>
<dbReference type="Proteomes" id="UP000008394">
    <property type="component" value="Chromosome"/>
</dbReference>
<evidence type="ECO:0000313" key="10">
    <source>
        <dbReference type="EMBL" id="AEK29950.1"/>
    </source>
</evidence>
<comment type="subcellular location">
    <subcellularLocation>
        <location evidence="1">Cell membrane</location>
        <topology evidence="1">Multi-pass membrane protein</topology>
    </subcellularLocation>
</comment>
<dbReference type="GO" id="GO:0055085">
    <property type="term" value="P:transmembrane transport"/>
    <property type="evidence" value="ECO:0007669"/>
    <property type="project" value="TreeGrafter"/>
</dbReference>
<sequence length="539" mass="59472">MSMRTITILRMSEESKRKLDVASLFPSKGDPRRPPEWYGRALFYAVIAVYLGWFVFTSYGKITYIVFDIVIALFLALAVEPLVIRLIRHGWKRGVASVTCLAGLLVIVIVLMALFGNMFVQQMISMVKGLPDLYNQFAAFVDAKTHFKLPEMNDLGGEIMKNIKGSWVTDFAGQAVSTTMGVLGQILNLTTALMVAFYISIAGPKLRRSVCQWIAPRSQRRFLMVWTVVQDQISGFLFSRSILAAINAACMSVFLMIIKVPYWLPLALFCGIVSQFVPTLGTYIGGALPVLFAWGERGIGYAIGVVVFITVYQQIENLVLSPKISERTMDLNPCIAFLTVLFFGSIFGAAGAFLALPITASIQVLLKVAMKRYPLVDMPLMSDPEPNKKSKMVEAADAINEHVIKPVSDHMPRQAKGSSAHVSFDDDHIQYLREQMYGSDREDDAASGHAHSESEESPTMAIPKHLLERHAGEGLQHKPRRGVPGKGESQNEVDIVRKTDTAESSTPVESERTDSDGAKPSAAATTTGTKPKNPRSQWS</sequence>
<dbReference type="EMBL" id="CP002915">
    <property type="protein sequence ID" value="AEK29950.1"/>
    <property type="molecule type" value="Genomic_DNA"/>
</dbReference>
<dbReference type="KEGG" id="bnm:BALAC2494_00632"/>
<feature type="transmembrane region" description="Helical" evidence="9">
    <location>
        <begin position="95"/>
        <end position="120"/>
    </location>
</feature>
<evidence type="ECO:0000256" key="3">
    <source>
        <dbReference type="ARBA" id="ARBA00022448"/>
    </source>
</evidence>
<comment type="similarity">
    <text evidence="2">Belongs to the autoinducer-2 exporter (AI-2E) (TC 2.A.86) family.</text>
</comment>
<evidence type="ECO:0000256" key="8">
    <source>
        <dbReference type="SAM" id="MobiDB-lite"/>
    </source>
</evidence>
<feature type="region of interest" description="Disordered" evidence="8">
    <location>
        <begin position="439"/>
        <end position="459"/>
    </location>
</feature>
<evidence type="ECO:0000256" key="4">
    <source>
        <dbReference type="ARBA" id="ARBA00022475"/>
    </source>
</evidence>
<feature type="transmembrane region" description="Helical" evidence="9">
    <location>
        <begin position="335"/>
        <end position="366"/>
    </location>
</feature>
<keyword evidence="3" id="KW-0813">Transport</keyword>
<keyword evidence="6 9" id="KW-1133">Transmembrane helix</keyword>
<feature type="region of interest" description="Disordered" evidence="8">
    <location>
        <begin position="473"/>
        <end position="539"/>
    </location>
</feature>
<feature type="transmembrane region" description="Helical" evidence="9">
    <location>
        <begin position="242"/>
        <end position="260"/>
    </location>
</feature>